<keyword evidence="1" id="KW-0175">Coiled coil</keyword>
<keyword evidence="3" id="KW-1185">Reference proteome</keyword>
<accession>A0A9N9FG72</accession>
<gene>
    <name evidence="2" type="ORF">DEBURN_LOCUS6156</name>
</gene>
<reference evidence="2" key="1">
    <citation type="submission" date="2021-06" db="EMBL/GenBank/DDBJ databases">
        <authorList>
            <person name="Kallberg Y."/>
            <person name="Tangrot J."/>
            <person name="Rosling A."/>
        </authorList>
    </citation>
    <scope>NUCLEOTIDE SEQUENCE</scope>
    <source>
        <strain evidence="2">AZ414A</strain>
    </source>
</reference>
<name>A0A9N9FG72_9GLOM</name>
<evidence type="ECO:0000313" key="2">
    <source>
        <dbReference type="EMBL" id="CAG8531369.1"/>
    </source>
</evidence>
<proteinExistence type="predicted"/>
<feature type="coiled-coil region" evidence="1">
    <location>
        <begin position="14"/>
        <end position="86"/>
    </location>
</feature>
<dbReference type="Proteomes" id="UP000789706">
    <property type="component" value="Unassembled WGS sequence"/>
</dbReference>
<dbReference type="AlphaFoldDB" id="A0A9N9FG72"/>
<evidence type="ECO:0000256" key="1">
    <source>
        <dbReference type="SAM" id="Coils"/>
    </source>
</evidence>
<evidence type="ECO:0000313" key="3">
    <source>
        <dbReference type="Proteomes" id="UP000789706"/>
    </source>
</evidence>
<sequence>MSPYELNFKPLIDITELRKKFAEVEAENVGLKAKESGFMARIIKLEQIAENTKLRNAKLNARIIELERSEKENEEFGNRVTELEQKMMKGTGNQTSILIPKEQSLTNINASCRTNSDDTPERIVLQNENTLASDISDNTSNSDVSDNVTNSNVYQPIYIEPKSTSNSNISLTKKTLEETEVSVLPEKVLSEIQVNSSKFQEAKSYCFRNSPITRTNPYKMECLYQYAIKRSIDSEKFLIFAETEKNR</sequence>
<dbReference type="EMBL" id="CAJVPK010000608">
    <property type="protein sequence ID" value="CAG8531369.1"/>
    <property type="molecule type" value="Genomic_DNA"/>
</dbReference>
<organism evidence="2 3">
    <name type="scientific">Diversispora eburnea</name>
    <dbReference type="NCBI Taxonomy" id="1213867"/>
    <lineage>
        <taxon>Eukaryota</taxon>
        <taxon>Fungi</taxon>
        <taxon>Fungi incertae sedis</taxon>
        <taxon>Mucoromycota</taxon>
        <taxon>Glomeromycotina</taxon>
        <taxon>Glomeromycetes</taxon>
        <taxon>Diversisporales</taxon>
        <taxon>Diversisporaceae</taxon>
        <taxon>Diversispora</taxon>
    </lineage>
</organism>
<protein>
    <submittedName>
        <fullName evidence="2">5316_t:CDS:1</fullName>
    </submittedName>
</protein>
<comment type="caution">
    <text evidence="2">The sequence shown here is derived from an EMBL/GenBank/DDBJ whole genome shotgun (WGS) entry which is preliminary data.</text>
</comment>
<dbReference type="OrthoDB" id="2423892at2759"/>